<protein>
    <submittedName>
        <fullName evidence="1">DUF1460 domain-containing protein</fullName>
    </submittedName>
</protein>
<organism evidence="1 2">
    <name type="scientific">Waterburya agarophytonicola KI4</name>
    <dbReference type="NCBI Taxonomy" id="2874699"/>
    <lineage>
        <taxon>Bacteria</taxon>
        <taxon>Bacillati</taxon>
        <taxon>Cyanobacteriota</taxon>
        <taxon>Cyanophyceae</taxon>
        <taxon>Pleurocapsales</taxon>
        <taxon>Hyellaceae</taxon>
        <taxon>Waterburya</taxon>
        <taxon>Waterburya agarophytonicola</taxon>
    </lineage>
</organism>
<dbReference type="RefSeq" id="WP_229639443.1">
    <property type="nucleotide sequence ID" value="NZ_JADWDC010000009.1"/>
</dbReference>
<sequence>MKRIISRLSMQPILVLGILVAIFAIETIAKDNELFALTTNTSENSLDFSDLQDREKYQTIIEGIINNNLEQVSFGEIVQQVAQELLGAEYKAGLLDRSPHETLIISLKQFDCLLFVETVLAIANNIKQQNYGYQAFSRAVENQRYWNGKMNGYCSRLHYFSDWIEDNQKRGNIQNITEQLGGVDTVKKLNFMTSHSHSYPNLVKSDANFKCIAEVEESLSDNFNYIPTKNIHRVYDRLQPGDIVGVATNIAGLDFTHTGFVYRQPNGKIGLIHASPAGKVAIAPDLQNYVGKVNQAIGIVVSRANK</sequence>
<dbReference type="Gene3D" id="1.10.3670.10">
    <property type="entry name" value="Putative xylanase like domain"/>
    <property type="match status" value="1"/>
</dbReference>
<dbReference type="Pfam" id="PF07313">
    <property type="entry name" value="AmiA-like"/>
    <property type="match status" value="1"/>
</dbReference>
<dbReference type="InterPro" id="IPR038765">
    <property type="entry name" value="Papain-like_cys_pep_sf"/>
</dbReference>
<dbReference type="SUPFAM" id="SSF54001">
    <property type="entry name" value="Cysteine proteinases"/>
    <property type="match status" value="1"/>
</dbReference>
<keyword evidence="2" id="KW-1185">Reference proteome</keyword>
<comment type="caution">
    <text evidence="1">The sequence shown here is derived from an EMBL/GenBank/DDBJ whole genome shotgun (WGS) entry which is preliminary data.</text>
</comment>
<name>A0A964BQC5_9CYAN</name>
<reference evidence="1" key="1">
    <citation type="journal article" date="2021" name="Antonie Van Leeuwenhoek">
        <title>Draft genome and description of Waterburya agarophytonicola gen. nov. sp. nov. (Pleurocapsales, Cyanobacteria): a seaweed symbiont.</title>
        <authorList>
            <person name="Bonthond G."/>
            <person name="Shalygin S."/>
            <person name="Bayer T."/>
            <person name="Weinberger F."/>
        </authorList>
    </citation>
    <scope>NUCLEOTIDE SEQUENCE</scope>
    <source>
        <strain evidence="1">KI4</strain>
    </source>
</reference>
<dbReference type="EMBL" id="JADWDC010000009">
    <property type="protein sequence ID" value="MCC0176402.1"/>
    <property type="molecule type" value="Genomic_DNA"/>
</dbReference>
<evidence type="ECO:0000313" key="1">
    <source>
        <dbReference type="EMBL" id="MCC0176402.1"/>
    </source>
</evidence>
<dbReference type="InterPro" id="IPR010846">
    <property type="entry name" value="AmiA-like"/>
</dbReference>
<dbReference type="Gene3D" id="2.30.260.10">
    <property type="entry name" value="putative xylanase like domain"/>
    <property type="match status" value="1"/>
</dbReference>
<gene>
    <name evidence="1" type="ORF">I4641_05350</name>
</gene>
<dbReference type="Proteomes" id="UP000729733">
    <property type="component" value="Unassembled WGS sequence"/>
</dbReference>
<evidence type="ECO:0000313" key="2">
    <source>
        <dbReference type="Proteomes" id="UP000729733"/>
    </source>
</evidence>
<proteinExistence type="predicted"/>
<dbReference type="AlphaFoldDB" id="A0A964BQC5"/>
<accession>A0A964BQC5</accession>